<keyword evidence="2" id="KW-0479">Metal-binding</keyword>
<evidence type="ECO:0000313" key="12">
    <source>
        <dbReference type="Ensembl" id="ENSSRHP00000052102.1"/>
    </source>
</evidence>
<dbReference type="Pfam" id="PF25600">
    <property type="entry name" value="TRIM_CC"/>
    <property type="match status" value="1"/>
</dbReference>
<feature type="compositionally biased region" description="Basic and acidic residues" evidence="8">
    <location>
        <begin position="192"/>
        <end position="204"/>
    </location>
</feature>
<dbReference type="Gene3D" id="2.60.120.920">
    <property type="match status" value="1"/>
</dbReference>
<dbReference type="PROSITE" id="PS00518">
    <property type="entry name" value="ZF_RING_1"/>
    <property type="match status" value="1"/>
</dbReference>
<evidence type="ECO:0000259" key="9">
    <source>
        <dbReference type="PROSITE" id="PS50089"/>
    </source>
</evidence>
<keyword evidence="7" id="KW-0175">Coiled coil</keyword>
<dbReference type="Gene3D" id="3.30.40.10">
    <property type="entry name" value="Zinc/RING finger domain, C3HC4 (zinc finger)"/>
    <property type="match status" value="1"/>
</dbReference>
<feature type="coiled-coil region" evidence="7">
    <location>
        <begin position="262"/>
        <end position="296"/>
    </location>
</feature>
<dbReference type="GO" id="GO:0045087">
    <property type="term" value="P:innate immune response"/>
    <property type="evidence" value="ECO:0007669"/>
    <property type="project" value="UniProtKB-KW"/>
</dbReference>
<dbReference type="InterPro" id="IPR043136">
    <property type="entry name" value="B30.2/SPRY_sf"/>
</dbReference>
<keyword evidence="5" id="KW-0391">Immunity</keyword>
<dbReference type="Proteomes" id="UP000472270">
    <property type="component" value="Unassembled WGS sequence"/>
</dbReference>
<dbReference type="AlphaFoldDB" id="A0A673JG59"/>
<dbReference type="InterPro" id="IPR003879">
    <property type="entry name" value="Butyrophylin_SPRY"/>
</dbReference>
<evidence type="ECO:0000259" key="10">
    <source>
        <dbReference type="PROSITE" id="PS50119"/>
    </source>
</evidence>
<dbReference type="PANTHER" id="PTHR25465">
    <property type="entry name" value="B-BOX DOMAIN CONTAINING"/>
    <property type="match status" value="1"/>
</dbReference>
<protein>
    <submittedName>
        <fullName evidence="12">Tripartite motif-containing protein 16-like</fullName>
    </submittedName>
</protein>
<dbReference type="Gene3D" id="3.30.160.60">
    <property type="entry name" value="Classic Zinc Finger"/>
    <property type="match status" value="1"/>
</dbReference>
<keyword evidence="3 6" id="KW-0863">Zinc-finger</keyword>
<feature type="domain" description="RING-type" evidence="9">
    <location>
        <begin position="15"/>
        <end position="58"/>
    </location>
</feature>
<dbReference type="CDD" id="cd16040">
    <property type="entry name" value="SPRY_PRY_SNTX"/>
    <property type="match status" value="1"/>
</dbReference>
<dbReference type="Pfam" id="PF00622">
    <property type="entry name" value="SPRY"/>
    <property type="match status" value="1"/>
</dbReference>
<dbReference type="InterPro" id="IPR017907">
    <property type="entry name" value="Znf_RING_CS"/>
</dbReference>
<dbReference type="PROSITE" id="PS50188">
    <property type="entry name" value="B302_SPRY"/>
    <property type="match status" value="1"/>
</dbReference>
<evidence type="ECO:0000256" key="1">
    <source>
        <dbReference type="ARBA" id="ARBA00022588"/>
    </source>
</evidence>
<evidence type="ECO:0000313" key="13">
    <source>
        <dbReference type="Proteomes" id="UP000472270"/>
    </source>
</evidence>
<dbReference type="SMART" id="SM00589">
    <property type="entry name" value="PRY"/>
    <property type="match status" value="1"/>
</dbReference>
<dbReference type="InterPro" id="IPR006574">
    <property type="entry name" value="PRY"/>
</dbReference>
<evidence type="ECO:0000256" key="6">
    <source>
        <dbReference type="PROSITE-ProRule" id="PRU00024"/>
    </source>
</evidence>
<gene>
    <name evidence="12" type="primary">LOC107749191</name>
</gene>
<reference evidence="12" key="1">
    <citation type="submission" date="2025-08" db="UniProtKB">
        <authorList>
            <consortium name="Ensembl"/>
        </authorList>
    </citation>
    <scope>IDENTIFICATION</scope>
</reference>
<dbReference type="Gene3D" id="4.10.830.40">
    <property type="match status" value="1"/>
</dbReference>
<dbReference type="InterPro" id="IPR013320">
    <property type="entry name" value="ConA-like_dom_sf"/>
</dbReference>
<dbReference type="GO" id="GO:0008270">
    <property type="term" value="F:zinc ion binding"/>
    <property type="evidence" value="ECO:0007669"/>
    <property type="project" value="UniProtKB-KW"/>
</dbReference>
<dbReference type="InterPro" id="IPR000315">
    <property type="entry name" value="Znf_B-box"/>
</dbReference>
<dbReference type="PRINTS" id="PR01407">
    <property type="entry name" value="BUTYPHLNCDUF"/>
</dbReference>
<feature type="domain" description="B30.2/SPRY" evidence="11">
    <location>
        <begin position="365"/>
        <end position="559"/>
    </location>
</feature>
<dbReference type="Pfam" id="PF15227">
    <property type="entry name" value="zf-C3HC4_4"/>
    <property type="match status" value="1"/>
</dbReference>
<dbReference type="InterPro" id="IPR001841">
    <property type="entry name" value="Znf_RING"/>
</dbReference>
<dbReference type="SUPFAM" id="SSF49899">
    <property type="entry name" value="Concanavalin A-like lectins/glucanases"/>
    <property type="match status" value="1"/>
</dbReference>
<dbReference type="SMART" id="SM00449">
    <property type="entry name" value="SPRY"/>
    <property type="match status" value="1"/>
</dbReference>
<dbReference type="PANTHER" id="PTHR25465:SF5">
    <property type="entry name" value="E3 UBIQUITIN_ISG15 LIGASE TRIM25-RELATED"/>
    <property type="match status" value="1"/>
</dbReference>
<evidence type="ECO:0000256" key="8">
    <source>
        <dbReference type="SAM" id="MobiDB-lite"/>
    </source>
</evidence>
<dbReference type="PROSITE" id="PS50119">
    <property type="entry name" value="ZF_BBOX"/>
    <property type="match status" value="1"/>
</dbReference>
<evidence type="ECO:0000256" key="2">
    <source>
        <dbReference type="ARBA" id="ARBA00022723"/>
    </source>
</evidence>
<dbReference type="InterPro" id="IPR013083">
    <property type="entry name" value="Znf_RING/FYVE/PHD"/>
</dbReference>
<evidence type="ECO:0000256" key="5">
    <source>
        <dbReference type="ARBA" id="ARBA00022859"/>
    </source>
</evidence>
<evidence type="ECO:0000259" key="11">
    <source>
        <dbReference type="PROSITE" id="PS50188"/>
    </source>
</evidence>
<evidence type="ECO:0000256" key="4">
    <source>
        <dbReference type="ARBA" id="ARBA00022833"/>
    </source>
</evidence>
<dbReference type="SMART" id="SM00336">
    <property type="entry name" value="BBOX"/>
    <property type="match status" value="1"/>
</dbReference>
<dbReference type="PROSITE" id="PS50089">
    <property type="entry name" value="ZF_RING_2"/>
    <property type="match status" value="1"/>
</dbReference>
<dbReference type="CDD" id="cd19769">
    <property type="entry name" value="Bbox2_TRIM16-like"/>
    <property type="match status" value="1"/>
</dbReference>
<dbReference type="Pfam" id="PF00643">
    <property type="entry name" value="zf-B_box"/>
    <property type="match status" value="1"/>
</dbReference>
<dbReference type="InterPro" id="IPR001870">
    <property type="entry name" value="B30.2/SPRY"/>
</dbReference>
<dbReference type="SUPFAM" id="SSF57845">
    <property type="entry name" value="B-box zinc-binding domain"/>
    <property type="match status" value="1"/>
</dbReference>
<accession>A0A673JG59</accession>
<feature type="region of interest" description="Disordered" evidence="8">
    <location>
        <begin position="189"/>
        <end position="210"/>
    </location>
</feature>
<name>A0A673JG59_9TELE</name>
<dbReference type="InterPro" id="IPR003877">
    <property type="entry name" value="SPRY_dom"/>
</dbReference>
<keyword evidence="4" id="KW-0862">Zinc</keyword>
<proteinExistence type="predicted"/>
<dbReference type="SUPFAM" id="SSF57850">
    <property type="entry name" value="RING/U-box"/>
    <property type="match status" value="1"/>
</dbReference>
<keyword evidence="13" id="KW-1185">Reference proteome</keyword>
<feature type="domain" description="B box-type" evidence="10">
    <location>
        <begin position="149"/>
        <end position="189"/>
    </location>
</feature>
<dbReference type="InterPro" id="IPR058030">
    <property type="entry name" value="TRIM8/14/16/25/29/45/65_CC"/>
</dbReference>
<reference evidence="12" key="2">
    <citation type="submission" date="2025-09" db="UniProtKB">
        <authorList>
            <consortium name="Ensembl"/>
        </authorList>
    </citation>
    <scope>IDENTIFICATION</scope>
</reference>
<keyword evidence="1" id="KW-0399">Innate immunity</keyword>
<dbReference type="SMART" id="SM00184">
    <property type="entry name" value="RING"/>
    <property type="match status" value="1"/>
</dbReference>
<dbReference type="Pfam" id="PF13765">
    <property type="entry name" value="PRY"/>
    <property type="match status" value="1"/>
</dbReference>
<organism evidence="12 13">
    <name type="scientific">Sinocyclocheilus rhinocerous</name>
    <dbReference type="NCBI Taxonomy" id="307959"/>
    <lineage>
        <taxon>Eukaryota</taxon>
        <taxon>Metazoa</taxon>
        <taxon>Chordata</taxon>
        <taxon>Craniata</taxon>
        <taxon>Vertebrata</taxon>
        <taxon>Euteleostomi</taxon>
        <taxon>Actinopterygii</taxon>
        <taxon>Neopterygii</taxon>
        <taxon>Teleostei</taxon>
        <taxon>Ostariophysi</taxon>
        <taxon>Cypriniformes</taxon>
        <taxon>Cyprinidae</taxon>
        <taxon>Cyprininae</taxon>
        <taxon>Sinocyclocheilus</taxon>
    </lineage>
</organism>
<dbReference type="GO" id="GO:0005737">
    <property type="term" value="C:cytoplasm"/>
    <property type="evidence" value="ECO:0007669"/>
    <property type="project" value="UniProtKB-ARBA"/>
</dbReference>
<evidence type="ECO:0000256" key="3">
    <source>
        <dbReference type="ARBA" id="ARBA00022771"/>
    </source>
</evidence>
<sequence length="564" mass="64835">MAEPSISGAQHEFNCSVCLNLLKDAVALTCGHSYCMSCIIDYWDQDDQKRVYSCPQCRQTFTPRPGLGKNTMLAEVLAKLKKTKLQAALPAQCYSGSGDMECDVCTGDKNKAIKSCLVCLESYCQTHFERHEEFHSGKRHKMTDATTRLQEMICPQHDKLLEIFCCTDQSCVCYMCMVDEHKNHNTVSAAAERTEKQRHLEETQRTNQQRIQERQKELEELREAVESHKRSAQTAVEDSERIFTDLIRSIERSRSEVTQLIRDQENAAVSRAEGQLEQLEQEIEDLRRRDAELEQLSHTDHHIHFLQSFQSLSVPPGSTDSPNITVSSCLSFDDVEKSVFNLREKLKYFCREEIEMLSGRVRNINIIPTSEPETREDFLQYSRQLTLDPNTVNKNLLPAEENRVIKYTREEQPYADHPDRFDGLPQVLCRERVCGRCYWEGEWSGWVGISVSYKSISRKGWGKECEFGCNDQSWSLYCSDSSCSFWHNNKQTKLPRVSSSSRIGVCVDHGAGTLSFYSVSDTMTLIHRVHTTFTQPLYAGFWANKFFTGLMFFFSKVTLCDLTI</sequence>
<dbReference type="Ensembl" id="ENSSRHT00000053569.1">
    <property type="protein sequence ID" value="ENSSRHP00000052102.1"/>
    <property type="gene ID" value="ENSSRHG00000026212.1"/>
</dbReference>
<evidence type="ECO:0000256" key="7">
    <source>
        <dbReference type="SAM" id="Coils"/>
    </source>
</evidence>
<dbReference type="InterPro" id="IPR051051">
    <property type="entry name" value="E3_ubiq-ligase_TRIM/RNF"/>
</dbReference>